<protein>
    <submittedName>
        <fullName evidence="2">Uncharacterized protein</fullName>
    </submittedName>
</protein>
<name>A0A914YSM4_9BILA</name>
<evidence type="ECO:0000313" key="1">
    <source>
        <dbReference type="Proteomes" id="UP000887577"/>
    </source>
</evidence>
<dbReference type="Proteomes" id="UP000887577">
    <property type="component" value="Unplaced"/>
</dbReference>
<dbReference type="WBParaSite" id="PSU_v2.g2651.t1">
    <property type="protein sequence ID" value="PSU_v2.g2651.t1"/>
    <property type="gene ID" value="PSU_v2.g2651"/>
</dbReference>
<proteinExistence type="predicted"/>
<reference evidence="2" key="1">
    <citation type="submission" date="2022-11" db="UniProtKB">
        <authorList>
            <consortium name="WormBaseParasite"/>
        </authorList>
    </citation>
    <scope>IDENTIFICATION</scope>
</reference>
<evidence type="ECO:0000313" key="2">
    <source>
        <dbReference type="WBParaSite" id="PSU_v2.g2651.t1"/>
    </source>
</evidence>
<organism evidence="1 2">
    <name type="scientific">Panagrolaimus superbus</name>
    <dbReference type="NCBI Taxonomy" id="310955"/>
    <lineage>
        <taxon>Eukaryota</taxon>
        <taxon>Metazoa</taxon>
        <taxon>Ecdysozoa</taxon>
        <taxon>Nematoda</taxon>
        <taxon>Chromadorea</taxon>
        <taxon>Rhabditida</taxon>
        <taxon>Tylenchina</taxon>
        <taxon>Panagrolaimomorpha</taxon>
        <taxon>Panagrolaimoidea</taxon>
        <taxon>Panagrolaimidae</taxon>
        <taxon>Panagrolaimus</taxon>
    </lineage>
</organism>
<keyword evidence="1" id="KW-1185">Reference proteome</keyword>
<accession>A0A914YSM4</accession>
<dbReference type="AlphaFoldDB" id="A0A914YSM4"/>
<sequence>MVLNAAVTRERLFQTSENDIYLVVHSSAEGSEIVNVNNGKTKRVKQRLPMGYICHAVKLNNETQYLYDVCCSSLNPQEIEPVPSLKLYMYSKLYEKMEVMFSNGSATKDSKIGLGVVVAVGKIAVREELINCSMEFELGSTRVCVYTIIEVIGMKTPVLVKSKPVKLKRRYIETFVTPGGSVLIKTIVKNPCIGQGTVVSTPLFKNLQKQMKFIPPKFNFTNHPFFGKILFSTKMVWSAPTLKVIIGGTLNSNCVKIKSSSVCSNLLIQYRILGIHDSERYLRVPDVPEDMFDSKNFLIKNGVKMWGDRCDVKNNPSNRLHPPQILRKCSIEGRYLSNQFIKHSESRFTYLTAVEAARKRLEKEDDYYVMSTLHQTSRQQM</sequence>